<evidence type="ECO:0000256" key="1">
    <source>
        <dbReference type="SAM" id="MobiDB-lite"/>
    </source>
</evidence>
<gene>
    <name evidence="2" type="ORF">F2Q70_00038176</name>
</gene>
<dbReference type="AlphaFoldDB" id="A0A8S9K265"/>
<feature type="region of interest" description="Disordered" evidence="1">
    <location>
        <begin position="19"/>
        <end position="44"/>
    </location>
</feature>
<name>A0A8S9K265_BRACR</name>
<proteinExistence type="predicted"/>
<dbReference type="EMBL" id="QGKY02000190">
    <property type="protein sequence ID" value="KAF2587927.1"/>
    <property type="molecule type" value="Genomic_DNA"/>
</dbReference>
<organism evidence="2">
    <name type="scientific">Brassica cretica</name>
    <name type="common">Mustard</name>
    <dbReference type="NCBI Taxonomy" id="69181"/>
    <lineage>
        <taxon>Eukaryota</taxon>
        <taxon>Viridiplantae</taxon>
        <taxon>Streptophyta</taxon>
        <taxon>Embryophyta</taxon>
        <taxon>Tracheophyta</taxon>
        <taxon>Spermatophyta</taxon>
        <taxon>Magnoliopsida</taxon>
        <taxon>eudicotyledons</taxon>
        <taxon>Gunneridae</taxon>
        <taxon>Pentapetalae</taxon>
        <taxon>rosids</taxon>
        <taxon>malvids</taxon>
        <taxon>Brassicales</taxon>
        <taxon>Brassicaceae</taxon>
        <taxon>Brassiceae</taxon>
        <taxon>Brassica</taxon>
    </lineage>
</organism>
<sequence length="102" mass="10834">MKRQSFVSLPPLVKLSELDGSVTTSSTSPNTSNREELSNAQGLDDVVKGSTTKVSQTLVLVMIDGGDSIIGVVMGVDCEYTNMGKVVKKFGLAKQWSSPALK</sequence>
<reference evidence="2" key="1">
    <citation type="submission" date="2019-12" db="EMBL/GenBank/DDBJ databases">
        <title>Genome sequencing and annotation of Brassica cretica.</title>
        <authorList>
            <person name="Studholme D.J."/>
            <person name="Sarris P.F."/>
        </authorList>
    </citation>
    <scope>NUCLEOTIDE SEQUENCE</scope>
    <source>
        <strain evidence="2">PFS-102/07</strain>
        <tissue evidence="2">Leaf</tissue>
    </source>
</reference>
<evidence type="ECO:0000313" key="2">
    <source>
        <dbReference type="EMBL" id="KAF2587927.1"/>
    </source>
</evidence>
<accession>A0A8S9K265</accession>
<protein>
    <submittedName>
        <fullName evidence="2">Uncharacterized protein</fullName>
    </submittedName>
</protein>
<comment type="caution">
    <text evidence="2">The sequence shown here is derived from an EMBL/GenBank/DDBJ whole genome shotgun (WGS) entry which is preliminary data.</text>
</comment>
<feature type="compositionally biased region" description="Low complexity" evidence="1">
    <location>
        <begin position="23"/>
        <end position="32"/>
    </location>
</feature>